<evidence type="ECO:0000256" key="1">
    <source>
        <dbReference type="ARBA" id="ARBA00008725"/>
    </source>
</evidence>
<dbReference type="PANTHER" id="PTHR30570:SF6">
    <property type="entry name" value="PHOSPHATE-BINDING PROTEIN PSTS"/>
    <property type="match status" value="1"/>
</dbReference>
<dbReference type="NCBIfam" id="TIGR02136">
    <property type="entry name" value="ptsS_2"/>
    <property type="match status" value="1"/>
</dbReference>
<dbReference type="PANTHER" id="PTHR30570">
    <property type="entry name" value="PERIPLASMIC PHOSPHATE BINDING COMPONENT OF PHOSPHATE ABC TRANSPORTER"/>
    <property type="match status" value="1"/>
</dbReference>
<dbReference type="PATRIC" id="fig|1239307.3.peg.3341"/>
<evidence type="ECO:0000313" key="7">
    <source>
        <dbReference type="Proteomes" id="UP000019028"/>
    </source>
</evidence>
<dbReference type="SUPFAM" id="SSF53850">
    <property type="entry name" value="Periplasmic binding protein-like II"/>
    <property type="match status" value="1"/>
</dbReference>
<keyword evidence="4" id="KW-0574">Periplasm</keyword>
<dbReference type="AlphaFoldDB" id="W0I0Q4"/>
<dbReference type="InterPro" id="IPR050811">
    <property type="entry name" value="Phosphate_ABC_transporter"/>
</dbReference>
<dbReference type="GO" id="GO:0042597">
    <property type="term" value="C:periplasmic space"/>
    <property type="evidence" value="ECO:0007669"/>
    <property type="project" value="UniProtKB-SubCell"/>
</dbReference>
<dbReference type="InterPro" id="IPR011862">
    <property type="entry name" value="Phos-bd"/>
</dbReference>
<keyword evidence="4" id="KW-0964">Secreted</keyword>
<dbReference type="EMBL" id="CP006569">
    <property type="protein sequence ID" value="AHF78045.1"/>
    <property type="molecule type" value="Genomic_DNA"/>
</dbReference>
<feature type="signal peptide" evidence="4">
    <location>
        <begin position="1"/>
        <end position="25"/>
    </location>
</feature>
<evidence type="ECO:0000313" key="6">
    <source>
        <dbReference type="EMBL" id="AHF78045.1"/>
    </source>
</evidence>
<feature type="domain" description="PBP" evidence="5">
    <location>
        <begin position="39"/>
        <end position="294"/>
    </location>
</feature>
<dbReference type="GO" id="GO:0005576">
    <property type="term" value="C:extracellular region"/>
    <property type="evidence" value="ECO:0007669"/>
    <property type="project" value="UniProtKB-SubCell"/>
</dbReference>
<dbReference type="OrthoDB" id="9765713at2"/>
<organism evidence="6 7">
    <name type="scientific">Sodalis praecaptivus</name>
    <dbReference type="NCBI Taxonomy" id="1239307"/>
    <lineage>
        <taxon>Bacteria</taxon>
        <taxon>Pseudomonadati</taxon>
        <taxon>Pseudomonadota</taxon>
        <taxon>Gammaproteobacteria</taxon>
        <taxon>Enterobacterales</taxon>
        <taxon>Bruguierivoracaceae</taxon>
        <taxon>Sodalis</taxon>
    </lineage>
</organism>
<accession>W0I0Q4</accession>
<dbReference type="GO" id="GO:0007155">
    <property type="term" value="P:cell adhesion"/>
    <property type="evidence" value="ECO:0007669"/>
    <property type="project" value="UniProtKB-UniRule"/>
</dbReference>
<evidence type="ECO:0000259" key="5">
    <source>
        <dbReference type="Pfam" id="PF12849"/>
    </source>
</evidence>
<dbReference type="Proteomes" id="UP000019028">
    <property type="component" value="Chromosome"/>
</dbReference>
<keyword evidence="7" id="KW-1185">Reference proteome</keyword>
<proteinExistence type="inferred from homology"/>
<evidence type="ECO:0000256" key="4">
    <source>
        <dbReference type="RuleBase" id="RU367119"/>
    </source>
</evidence>
<evidence type="ECO:0000256" key="2">
    <source>
        <dbReference type="ARBA" id="ARBA00022448"/>
    </source>
</evidence>
<dbReference type="RefSeq" id="WP_025423181.1">
    <property type="nucleotide sequence ID" value="NZ_CP006569.1"/>
</dbReference>
<name>W0I0Q4_9GAMM</name>
<gene>
    <name evidence="6" type="ORF">Sant_3039</name>
</gene>
<keyword evidence="3 4" id="KW-0732">Signal</keyword>
<dbReference type="GO" id="GO:0042301">
    <property type="term" value="F:phosphate ion binding"/>
    <property type="evidence" value="ECO:0007669"/>
    <property type="project" value="UniProtKB-UniRule"/>
</dbReference>
<comment type="subcellular location">
    <subcellularLocation>
        <location evidence="4">Periplasm</location>
    </subcellularLocation>
    <subcellularLocation>
        <location evidence="4">Secreted</location>
    </subcellularLocation>
</comment>
<dbReference type="Pfam" id="PF12849">
    <property type="entry name" value="PBP_like_2"/>
    <property type="match status" value="1"/>
</dbReference>
<comment type="function">
    <text evidence="4">Involved in the system for phosphate transport across the cytoplasmic membrane.</text>
</comment>
<dbReference type="KEGG" id="sod:Sant_3039"/>
<dbReference type="PROSITE" id="PS51257">
    <property type="entry name" value="PROKAR_LIPOPROTEIN"/>
    <property type="match status" value="1"/>
</dbReference>
<protein>
    <recommendedName>
        <fullName evidence="4">Phosphate-binding protein</fullName>
    </recommendedName>
</protein>
<sequence length="322" mass="33824">MRGFSLLAGALFASCLLGGHSAALRAQPVTPAAPIPLLTGTLTSTGSDTLASLMSGWAADFSRRYPEVGVQIQAMGSAAAAAALAAGTAQLGPMSRPMSELEIAGFRQRYGYAPLALPVAQDALVVMVNQANPLEAISQRQLDAIFSVTRQCGQAAPIRRWGDVGLTGEWRTLSLLRYGRNTASGTQGFFRLRVLCGGDMQPTVNELPGSAAVAQAVAASVNAIGYTSMGFHARGVKRLAIIDAAGHTLTADAQTLRRGEYPFTRPLFLYVNKPPGKSLDPLTLAFLARVLSAEGQEQVSQAGYVPLTQSQRLTARRAAGLP</sequence>
<keyword evidence="4" id="KW-0592">Phosphate transport</keyword>
<dbReference type="Gene3D" id="3.40.190.10">
    <property type="entry name" value="Periplasmic binding protein-like II"/>
    <property type="match status" value="2"/>
</dbReference>
<keyword evidence="2 4" id="KW-0813">Transport</keyword>
<feature type="chain" id="PRO_5027137701" description="Phosphate-binding protein" evidence="4">
    <location>
        <begin position="26"/>
        <end position="322"/>
    </location>
</feature>
<evidence type="ECO:0000256" key="3">
    <source>
        <dbReference type="ARBA" id="ARBA00022729"/>
    </source>
</evidence>
<dbReference type="HOGENOM" id="CLU_026228_6_0_6"/>
<dbReference type="GO" id="GO:0006817">
    <property type="term" value="P:phosphate ion transport"/>
    <property type="evidence" value="ECO:0007669"/>
    <property type="project" value="UniProtKB-UniRule"/>
</dbReference>
<reference evidence="6 7" key="1">
    <citation type="journal article" date="2014" name="Genome Biol. Evol.">
        <title>Genome degeneration and adaptation in a nascent stage of symbiosis.</title>
        <authorList>
            <person name="Oakeson K.F."/>
            <person name="Gil R."/>
            <person name="Clayton A.L."/>
            <person name="Dunn D.M."/>
            <person name="von Niederhausern A.C."/>
            <person name="Hamil C."/>
            <person name="Aoyagi A."/>
            <person name="Duval B."/>
            <person name="Baca A."/>
            <person name="Silva F.J."/>
            <person name="Vallier A."/>
            <person name="Jackson D.G."/>
            <person name="Latorre A."/>
            <person name="Weiss R.B."/>
            <person name="Heddi A."/>
            <person name="Moya A."/>
            <person name="Dale C."/>
        </authorList>
    </citation>
    <scope>NUCLEOTIDE SEQUENCE [LARGE SCALE GENOMIC DNA]</scope>
    <source>
        <strain evidence="6 7">HS1</strain>
    </source>
</reference>
<dbReference type="InterPro" id="IPR024370">
    <property type="entry name" value="PBP_domain"/>
</dbReference>
<comment type="similarity">
    <text evidence="1 4">Belongs to the PstS family.</text>
</comment>